<evidence type="ECO:0000256" key="9">
    <source>
        <dbReference type="ARBA" id="ARBA00022989"/>
    </source>
</evidence>
<dbReference type="UniPathway" id="UPA00378"/>
<proteinExistence type="inferred from homology"/>
<evidence type="ECO:0000259" key="16">
    <source>
        <dbReference type="PROSITE" id="PS51304"/>
    </source>
</evidence>
<dbReference type="OrthoDB" id="2139606at2759"/>
<evidence type="ECO:0000313" key="17">
    <source>
        <dbReference type="EMBL" id="KMZ65802.1"/>
    </source>
</evidence>
<organism evidence="17 18">
    <name type="scientific">Zostera marina</name>
    <name type="common">Eelgrass</name>
    <dbReference type="NCBI Taxonomy" id="29655"/>
    <lineage>
        <taxon>Eukaryota</taxon>
        <taxon>Viridiplantae</taxon>
        <taxon>Streptophyta</taxon>
        <taxon>Embryophyta</taxon>
        <taxon>Tracheophyta</taxon>
        <taxon>Spermatophyta</taxon>
        <taxon>Magnoliopsida</taxon>
        <taxon>Liliopsida</taxon>
        <taxon>Zosteraceae</taxon>
        <taxon>Zostera</taxon>
    </lineage>
</organism>
<dbReference type="PANTHER" id="PTHR11214">
    <property type="entry name" value="BETA-1,3-N-ACETYLGLUCOSAMINYLTRANSFERASE"/>
    <property type="match status" value="1"/>
</dbReference>
<keyword evidence="7 15" id="KW-0812">Transmembrane</keyword>
<protein>
    <submittedName>
        <fullName evidence="17">N-glycan beta-1,3-galactosyltransferase, family GT31</fullName>
    </submittedName>
</protein>
<keyword evidence="12" id="KW-0325">Glycoprotein</keyword>
<dbReference type="InterPro" id="IPR013320">
    <property type="entry name" value="ConA-like_dom_sf"/>
</dbReference>
<evidence type="ECO:0000256" key="7">
    <source>
        <dbReference type="ARBA" id="ARBA00022692"/>
    </source>
</evidence>
<keyword evidence="5 17" id="KW-0328">Glycosyltransferase</keyword>
<evidence type="ECO:0000256" key="1">
    <source>
        <dbReference type="ARBA" id="ARBA00001936"/>
    </source>
</evidence>
<feature type="domain" description="Galectin" evidence="16">
    <location>
        <begin position="178"/>
        <end position="390"/>
    </location>
</feature>
<gene>
    <name evidence="17" type="ORF">ZOSMA_30G00820</name>
</gene>
<evidence type="ECO:0000256" key="11">
    <source>
        <dbReference type="ARBA" id="ARBA00023136"/>
    </source>
</evidence>
<keyword evidence="13" id="KW-0464">Manganese</keyword>
<evidence type="ECO:0000256" key="13">
    <source>
        <dbReference type="ARBA" id="ARBA00023211"/>
    </source>
</evidence>
<dbReference type="GO" id="GO:0010405">
    <property type="term" value="P:arabinogalactan protein metabolic process"/>
    <property type="evidence" value="ECO:0007669"/>
    <property type="project" value="UniProtKB-ARBA"/>
</dbReference>
<dbReference type="InterPro" id="IPR001079">
    <property type="entry name" value="Galectin_CRD"/>
</dbReference>
<dbReference type="EMBL" id="LFYR01001011">
    <property type="protein sequence ID" value="KMZ65802.1"/>
    <property type="molecule type" value="Genomic_DNA"/>
</dbReference>
<dbReference type="InterPro" id="IPR002659">
    <property type="entry name" value="Glyco_trans_31"/>
</dbReference>
<dbReference type="FunFam" id="3.90.550.50:FF:000005">
    <property type="entry name" value="Hydroxyproline O-galactosyltransferase"/>
    <property type="match status" value="1"/>
</dbReference>
<comment type="subcellular location">
    <subcellularLocation>
        <location evidence="2">Golgi apparatus membrane</location>
        <topology evidence="2">Single-pass type II membrane protein</topology>
    </subcellularLocation>
</comment>
<dbReference type="SMART" id="SM00908">
    <property type="entry name" value="Gal-bind_lectin"/>
    <property type="match status" value="1"/>
</dbReference>
<dbReference type="PANTHER" id="PTHR11214:SF212">
    <property type="entry name" value="HYDROXYPROLINE O-GALACTOSYLTRANSFERASE GALT2"/>
    <property type="match status" value="1"/>
</dbReference>
<evidence type="ECO:0000256" key="15">
    <source>
        <dbReference type="SAM" id="Phobius"/>
    </source>
</evidence>
<evidence type="ECO:0000256" key="2">
    <source>
        <dbReference type="ARBA" id="ARBA00004323"/>
    </source>
</evidence>
<dbReference type="Gene3D" id="2.60.120.200">
    <property type="match status" value="2"/>
</dbReference>
<evidence type="ECO:0000256" key="3">
    <source>
        <dbReference type="ARBA" id="ARBA00004922"/>
    </source>
</evidence>
<evidence type="ECO:0000256" key="14">
    <source>
        <dbReference type="ARBA" id="ARBA00059439"/>
    </source>
</evidence>
<dbReference type="Pfam" id="PF00337">
    <property type="entry name" value="Gal-bind_lectin"/>
    <property type="match status" value="1"/>
</dbReference>
<dbReference type="Gene3D" id="3.90.550.50">
    <property type="match status" value="1"/>
</dbReference>
<comment type="function">
    <text evidence="14">Possesses hydroxyproline O-galactosyltransferase activity. Transfers galactose from UDP-galactose to hydroxyproline residues in the arabinogalactan proteins (AGPs). Is specific for AGPs containing non-contiguous peptidyl hydroxyproline residues. Utilizes UDP-galactose solely as sugar donor. The addition of galactose onto the peptidyl hydroxyproline residues in AGP core proteins represents the first committed step in arabinogalactan polysaccharide addition. AGP glycans play essential roles in both vegetative and reproductive plant growth.</text>
</comment>
<dbReference type="Pfam" id="PF01762">
    <property type="entry name" value="Galactosyl_T"/>
    <property type="match status" value="1"/>
</dbReference>
<comment type="caution">
    <text evidence="17">The sequence shown here is derived from an EMBL/GenBank/DDBJ whole genome shotgun (WGS) entry which is preliminary data.</text>
</comment>
<name>A0A0K9PC25_ZOSMR</name>
<dbReference type="STRING" id="29655.A0A0K9PC25"/>
<comment type="pathway">
    <text evidence="3">Protein modification; protein glycosylation.</text>
</comment>
<dbReference type="AlphaFoldDB" id="A0A0K9PC25"/>
<evidence type="ECO:0000313" key="18">
    <source>
        <dbReference type="Proteomes" id="UP000036987"/>
    </source>
</evidence>
<keyword evidence="6 17" id="KW-0808">Transferase</keyword>
<reference evidence="18" key="1">
    <citation type="journal article" date="2016" name="Nature">
        <title>The genome of the seagrass Zostera marina reveals angiosperm adaptation to the sea.</title>
        <authorList>
            <person name="Olsen J.L."/>
            <person name="Rouze P."/>
            <person name="Verhelst B."/>
            <person name="Lin Y.-C."/>
            <person name="Bayer T."/>
            <person name="Collen J."/>
            <person name="Dattolo E."/>
            <person name="De Paoli E."/>
            <person name="Dittami S."/>
            <person name="Maumus F."/>
            <person name="Michel G."/>
            <person name="Kersting A."/>
            <person name="Lauritano C."/>
            <person name="Lohaus R."/>
            <person name="Toepel M."/>
            <person name="Tonon T."/>
            <person name="Vanneste K."/>
            <person name="Amirebrahimi M."/>
            <person name="Brakel J."/>
            <person name="Bostroem C."/>
            <person name="Chovatia M."/>
            <person name="Grimwood J."/>
            <person name="Jenkins J.W."/>
            <person name="Jueterbock A."/>
            <person name="Mraz A."/>
            <person name="Stam W.T."/>
            <person name="Tice H."/>
            <person name="Bornberg-Bauer E."/>
            <person name="Green P.J."/>
            <person name="Pearson G.A."/>
            <person name="Procaccini G."/>
            <person name="Duarte C.M."/>
            <person name="Schmutz J."/>
            <person name="Reusch T.B.H."/>
            <person name="Van de Peer Y."/>
        </authorList>
    </citation>
    <scope>NUCLEOTIDE SEQUENCE [LARGE SCALE GENOMIC DNA]</scope>
    <source>
        <strain evidence="18">cv. Finnish</strain>
    </source>
</reference>
<evidence type="ECO:0000256" key="5">
    <source>
        <dbReference type="ARBA" id="ARBA00022676"/>
    </source>
</evidence>
<evidence type="ECO:0000256" key="10">
    <source>
        <dbReference type="ARBA" id="ARBA00023034"/>
    </source>
</evidence>
<keyword evidence="18" id="KW-1185">Reference proteome</keyword>
<dbReference type="GO" id="GO:0000139">
    <property type="term" value="C:Golgi membrane"/>
    <property type="evidence" value="ECO:0000318"/>
    <property type="project" value="GO_Central"/>
</dbReference>
<dbReference type="PROSITE" id="PS51304">
    <property type="entry name" value="GALECTIN"/>
    <property type="match status" value="1"/>
</dbReference>
<keyword evidence="9 15" id="KW-1133">Transmembrane helix</keyword>
<dbReference type="FunFam" id="2.60.120.200:FF:000071">
    <property type="entry name" value="Hydroxyproline O-galactosyltransferase GALT2"/>
    <property type="match status" value="1"/>
</dbReference>
<dbReference type="SUPFAM" id="SSF49899">
    <property type="entry name" value="Concanavalin A-like lectins/glucanases"/>
    <property type="match status" value="1"/>
</dbReference>
<dbReference type="CDD" id="cd00070">
    <property type="entry name" value="GLECT"/>
    <property type="match status" value="1"/>
</dbReference>
<evidence type="ECO:0000256" key="4">
    <source>
        <dbReference type="ARBA" id="ARBA00008661"/>
    </source>
</evidence>
<evidence type="ECO:0000256" key="12">
    <source>
        <dbReference type="ARBA" id="ARBA00023180"/>
    </source>
</evidence>
<evidence type="ECO:0000256" key="8">
    <source>
        <dbReference type="ARBA" id="ARBA00022968"/>
    </source>
</evidence>
<keyword evidence="11 15" id="KW-0472">Membrane</keyword>
<comment type="similarity">
    <text evidence="4">Belongs to the glycosyltransferase 31 family.</text>
</comment>
<keyword evidence="8" id="KW-0735">Signal-anchor</keyword>
<comment type="cofactor">
    <cofactor evidence="1">
        <name>Mn(2+)</name>
        <dbReference type="ChEBI" id="CHEBI:29035"/>
    </cofactor>
</comment>
<keyword evidence="10" id="KW-0333">Golgi apparatus</keyword>
<feature type="transmembrane region" description="Helical" evidence="15">
    <location>
        <begin position="21"/>
        <end position="44"/>
    </location>
</feature>
<dbReference type="Proteomes" id="UP000036987">
    <property type="component" value="Unassembled WGS sequence"/>
</dbReference>
<dbReference type="GO" id="GO:0030246">
    <property type="term" value="F:carbohydrate binding"/>
    <property type="evidence" value="ECO:0007669"/>
    <property type="project" value="InterPro"/>
</dbReference>
<accession>A0A0K9PC25</accession>
<evidence type="ECO:0000256" key="6">
    <source>
        <dbReference type="ARBA" id="ARBA00022679"/>
    </source>
</evidence>
<sequence>MKRRRSTKEVMLLRRRWKWKLIHAVLLLAGIYFIFVSVKLAHFLHNVYMNGVDQDQKNNGLVELDADKTFLNHNTFHRKLVDGLDPNRTDRRDRRPLQNQLGWSNGEVMKRWWNESWGGNANVTISGMEKMANEAWVLGTMAWEEVDAWKNVTTDAIGKNMEACPSMVAMTNENNGNNLTLLPCGLMVGSSITVIGKPHKARFEDSPQFSGSKSMVEVSQFMVELLGLKVVEDGEDPPKILHLNPRLIGDWRKKPVIEHNTCYRMHWGTAQRCDGFPSKDDSDKVDGLIKCEKWMRGDDNDGEMDSKELKRSSWLKRLIGRTKKPMITWPFPFVEERFFVLTIRAGAEGYHINVDGQHITSFPYRTGFSVEDATGLVIKGNIDVRSVYVTSLPFSHLKFSHQEILDMSEKWKSHNLPEGRIDIFIGILSATNHFAERMAIRKSWMQSDSIKSSKIMARFFVALNQRKETNIQLKEESDYFGDIVILPFIDRYELLVLKTIAICKYGVQNMTAAYIMKCDDDTFVRVETIRNIIQGRLSGKRSIFIGNFNLFHKPLRSGKWKVTYEEWSEDTYPPYADGPGYVISIDIARFIATQHAKGNLKLFKMEDVSMGMWVEQFNRSTSVQYTHSNRFCQNGCMDGYYTAHYQSPRQMMCLWDNLATTGHPRCCNSK</sequence>
<dbReference type="GO" id="GO:1990714">
    <property type="term" value="F:hydroxyproline O-galactosyltransferase activity"/>
    <property type="evidence" value="ECO:0000318"/>
    <property type="project" value="GO_Central"/>
</dbReference>